<comment type="subcellular location">
    <subcellularLocation>
        <location evidence="1 7">Cell membrane</location>
        <topology evidence="1 7">Multi-pass membrane protein</topology>
    </subcellularLocation>
</comment>
<sequence>MPDTADHVSSSRHDGESTPAVSRWQRYREFRLTEEELATALLAPVVLFLLAVSFYPIIETVRSSFYTGYVIEARPQTFVGLQNYEQLLSNGGFWNSFTVSMIYTFVSVPIELCIGLGMALLLQRSFRGKYITQAAILFPWALPTVINAKIWAWMFHGQYGVINDMLIRIGIFETTFPFLAKPNVALASMTFITIWKTSSFMALILLAGLSGIPDHLYEAARMDGASRWRLFRDITLPLLKPTILVALIFRTLPAFQAFGLPYGLTGGGPGKRQRRSFCSTISSRSPSWRLAVGRQRRR</sequence>
<dbReference type="PROSITE" id="PS50928">
    <property type="entry name" value="ABC_TM1"/>
    <property type="match status" value="1"/>
</dbReference>
<dbReference type="InterPro" id="IPR000515">
    <property type="entry name" value="MetI-like"/>
</dbReference>
<gene>
    <name evidence="9" type="ORF">ACFQL7_02060</name>
</gene>
<evidence type="ECO:0000256" key="7">
    <source>
        <dbReference type="RuleBase" id="RU363032"/>
    </source>
</evidence>
<dbReference type="GO" id="GO:0005886">
    <property type="term" value="C:plasma membrane"/>
    <property type="evidence" value="ECO:0007669"/>
    <property type="project" value="UniProtKB-SubCell"/>
</dbReference>
<keyword evidence="4 7" id="KW-0812">Transmembrane</keyword>
<keyword evidence="5 7" id="KW-1133">Transmembrane helix</keyword>
<keyword evidence="10" id="KW-1185">Reference proteome</keyword>
<keyword evidence="2 7" id="KW-0813">Transport</keyword>
<evidence type="ECO:0000259" key="8">
    <source>
        <dbReference type="PROSITE" id="PS50928"/>
    </source>
</evidence>
<protein>
    <submittedName>
        <fullName evidence="9">Carbohydrate ABC transporter permease</fullName>
    </submittedName>
</protein>
<dbReference type="SUPFAM" id="SSF161098">
    <property type="entry name" value="MetI-like"/>
    <property type="match status" value="1"/>
</dbReference>
<feature type="transmembrane region" description="Helical" evidence="7">
    <location>
        <begin position="37"/>
        <end position="58"/>
    </location>
</feature>
<feature type="transmembrane region" description="Helical" evidence="7">
    <location>
        <begin position="184"/>
        <end position="209"/>
    </location>
</feature>
<dbReference type="EMBL" id="JBHTAX010000001">
    <property type="protein sequence ID" value="MFC7188756.1"/>
    <property type="molecule type" value="Genomic_DNA"/>
</dbReference>
<feature type="transmembrane region" description="Helical" evidence="7">
    <location>
        <begin position="134"/>
        <end position="155"/>
    </location>
</feature>
<dbReference type="InterPro" id="IPR035906">
    <property type="entry name" value="MetI-like_sf"/>
</dbReference>
<dbReference type="AlphaFoldDB" id="A0ABD5YKX9"/>
<keyword evidence="3" id="KW-1003">Cell membrane</keyword>
<evidence type="ECO:0000256" key="1">
    <source>
        <dbReference type="ARBA" id="ARBA00004651"/>
    </source>
</evidence>
<evidence type="ECO:0000256" key="6">
    <source>
        <dbReference type="ARBA" id="ARBA00023136"/>
    </source>
</evidence>
<dbReference type="Gene3D" id="1.10.3720.10">
    <property type="entry name" value="MetI-like"/>
    <property type="match status" value="1"/>
</dbReference>
<accession>A0ABD5YKX9</accession>
<reference evidence="9 10" key="1">
    <citation type="journal article" date="2019" name="Int. J. Syst. Evol. Microbiol.">
        <title>The Global Catalogue of Microorganisms (GCM) 10K type strain sequencing project: providing services to taxonomists for standard genome sequencing and annotation.</title>
        <authorList>
            <consortium name="The Broad Institute Genomics Platform"/>
            <consortium name="The Broad Institute Genome Sequencing Center for Infectious Disease"/>
            <person name="Wu L."/>
            <person name="Ma J."/>
        </authorList>
    </citation>
    <scope>NUCLEOTIDE SEQUENCE [LARGE SCALE GENOMIC DNA]</scope>
    <source>
        <strain evidence="9 10">RDMS1</strain>
    </source>
</reference>
<evidence type="ECO:0000313" key="9">
    <source>
        <dbReference type="EMBL" id="MFC7188756.1"/>
    </source>
</evidence>
<evidence type="ECO:0000256" key="4">
    <source>
        <dbReference type="ARBA" id="ARBA00022692"/>
    </source>
</evidence>
<feature type="transmembrane region" description="Helical" evidence="7">
    <location>
        <begin position="101"/>
        <end position="122"/>
    </location>
</feature>
<evidence type="ECO:0000256" key="5">
    <source>
        <dbReference type="ARBA" id="ARBA00022989"/>
    </source>
</evidence>
<dbReference type="PANTHER" id="PTHR43005">
    <property type="entry name" value="BLR7065 PROTEIN"/>
    <property type="match status" value="1"/>
</dbReference>
<dbReference type="Proteomes" id="UP001596417">
    <property type="component" value="Unassembled WGS sequence"/>
</dbReference>
<comment type="caution">
    <text evidence="9">The sequence shown here is derived from an EMBL/GenBank/DDBJ whole genome shotgun (WGS) entry which is preliminary data.</text>
</comment>
<dbReference type="Pfam" id="PF00528">
    <property type="entry name" value="BPD_transp_1"/>
    <property type="match status" value="1"/>
</dbReference>
<name>A0ABD5YKX9_9EURY</name>
<evidence type="ECO:0000313" key="10">
    <source>
        <dbReference type="Proteomes" id="UP001596417"/>
    </source>
</evidence>
<dbReference type="CDD" id="cd06261">
    <property type="entry name" value="TM_PBP2"/>
    <property type="match status" value="1"/>
</dbReference>
<proteinExistence type="inferred from homology"/>
<feature type="domain" description="ABC transmembrane type-1" evidence="8">
    <location>
        <begin position="97"/>
        <end position="298"/>
    </location>
</feature>
<keyword evidence="6 7" id="KW-0472">Membrane</keyword>
<organism evidence="9 10">
    <name type="scientific">Halocatena marina</name>
    <dbReference type="NCBI Taxonomy" id="2934937"/>
    <lineage>
        <taxon>Archaea</taxon>
        <taxon>Methanobacteriati</taxon>
        <taxon>Methanobacteriota</taxon>
        <taxon>Stenosarchaea group</taxon>
        <taxon>Halobacteria</taxon>
        <taxon>Halobacteriales</taxon>
        <taxon>Natronomonadaceae</taxon>
        <taxon>Halocatena</taxon>
    </lineage>
</organism>
<evidence type="ECO:0000256" key="3">
    <source>
        <dbReference type="ARBA" id="ARBA00022475"/>
    </source>
</evidence>
<comment type="similarity">
    <text evidence="7">Belongs to the binding-protein-dependent transport system permease family.</text>
</comment>
<evidence type="ECO:0000256" key="2">
    <source>
        <dbReference type="ARBA" id="ARBA00022448"/>
    </source>
</evidence>
<dbReference type="PANTHER" id="PTHR43005:SF2">
    <property type="entry name" value="INTEGRAL MEMBRANE SUGAR TRANSPORT PROTEIN"/>
    <property type="match status" value="1"/>
</dbReference>
<dbReference type="RefSeq" id="WP_390204446.1">
    <property type="nucleotide sequence ID" value="NZ_JBHSZC010000001.1"/>
</dbReference>